<keyword evidence="1" id="KW-0175">Coiled coil</keyword>
<dbReference type="PANTHER" id="PTHR41259:SF1">
    <property type="entry name" value="DOUBLE-STRAND BREAK REPAIR RAD50 ATPASE, PUTATIVE-RELATED"/>
    <property type="match status" value="1"/>
</dbReference>
<evidence type="ECO:0000259" key="2">
    <source>
        <dbReference type="Pfam" id="PF13514"/>
    </source>
</evidence>
<dbReference type="SUPFAM" id="SSF52540">
    <property type="entry name" value="P-loop containing nucleoside triphosphate hydrolases"/>
    <property type="match status" value="1"/>
</dbReference>
<feature type="coiled-coil region" evidence="1">
    <location>
        <begin position="247"/>
        <end position="305"/>
    </location>
</feature>
<dbReference type="RefSeq" id="WP_055072909.1">
    <property type="nucleotide sequence ID" value="NZ_CYXY01000010.1"/>
</dbReference>
<sequence>MKIEEINIDGFGKFHKYHCQTSGKLEVFYGKNESGKTTLRKFMIAMLFGLEKSRGLAARYDDFTRYQPVNGGIYGGSMIFEKDGIRYKIMRNFGQGQTEYRIFDADTMEELKGKEYLFESDQQAFENTVSMTQAEIRTGREMKEVLQNSMANLRSSKDAAIDLRKAIDHLKARRRQMRKDPVFTQIDNLRRQQGSWQYDAQALNEYEQEEREIRKRLRQKRKLTLLQKILLWFRKLFGGEDEERIRKIELRHRLEIIEIEKAQLMQQKEEADKKKREYEILLGQKRKKELEIHEIELAMKAIKEAASQVQKTFGQELNEKISEIFCDMTNGKYTQAVMDENLSMMVYDGFDHVDMKYLSNATVEQLYFALRLASADLLYENDAFPLFLDDVFGNYDDERLEQTMQYLSHHTDRQIFLFTGRKEILRLLDEKEILYHLISL</sequence>
<dbReference type="AlphaFoldDB" id="A0A173T9D3"/>
<dbReference type="InterPro" id="IPR027417">
    <property type="entry name" value="P-loop_NTPase"/>
</dbReference>
<reference evidence="3 4" key="1">
    <citation type="submission" date="2015-09" db="EMBL/GenBank/DDBJ databases">
        <authorList>
            <consortium name="Pathogen Informatics"/>
        </authorList>
    </citation>
    <scope>NUCLEOTIDE SEQUENCE [LARGE SCALE GENOMIC DNA]</scope>
    <source>
        <strain evidence="3 4">2789STDY5834959</strain>
    </source>
</reference>
<evidence type="ECO:0000313" key="4">
    <source>
        <dbReference type="Proteomes" id="UP000095553"/>
    </source>
</evidence>
<name>A0A173T9D3_ANAHA</name>
<gene>
    <name evidence="3" type="ORF">ERS852571_01857</name>
</gene>
<protein>
    <submittedName>
        <fullName evidence="3">Chromosome segregation protein</fullName>
    </submittedName>
</protein>
<dbReference type="Pfam" id="PF13514">
    <property type="entry name" value="AAA_27"/>
    <property type="match status" value="1"/>
</dbReference>
<organism evidence="3 4">
    <name type="scientific">Anaerostipes hadrus</name>
    <dbReference type="NCBI Taxonomy" id="649756"/>
    <lineage>
        <taxon>Bacteria</taxon>
        <taxon>Bacillati</taxon>
        <taxon>Bacillota</taxon>
        <taxon>Clostridia</taxon>
        <taxon>Lachnospirales</taxon>
        <taxon>Lachnospiraceae</taxon>
        <taxon>Anaerostipes</taxon>
    </lineage>
</organism>
<dbReference type="EMBL" id="CYXY01000010">
    <property type="protein sequence ID" value="CUM99271.1"/>
    <property type="molecule type" value="Genomic_DNA"/>
</dbReference>
<evidence type="ECO:0000256" key="1">
    <source>
        <dbReference type="SAM" id="Coils"/>
    </source>
</evidence>
<dbReference type="Gene3D" id="3.40.50.300">
    <property type="entry name" value="P-loop containing nucleotide triphosphate hydrolases"/>
    <property type="match status" value="2"/>
</dbReference>
<feature type="domain" description="YhaN AAA" evidence="2">
    <location>
        <begin position="1"/>
        <end position="180"/>
    </location>
</feature>
<dbReference type="Proteomes" id="UP000095553">
    <property type="component" value="Unassembled WGS sequence"/>
</dbReference>
<dbReference type="InterPro" id="IPR038734">
    <property type="entry name" value="YhaN_AAA"/>
</dbReference>
<dbReference type="PANTHER" id="PTHR41259">
    <property type="entry name" value="DOUBLE-STRAND BREAK REPAIR RAD50 ATPASE, PUTATIVE-RELATED"/>
    <property type="match status" value="1"/>
</dbReference>
<evidence type="ECO:0000313" key="3">
    <source>
        <dbReference type="EMBL" id="CUM99271.1"/>
    </source>
</evidence>
<proteinExistence type="predicted"/>
<accession>A0A173T9D3</accession>
<feature type="coiled-coil region" evidence="1">
    <location>
        <begin position="160"/>
        <end position="223"/>
    </location>
</feature>